<evidence type="ECO:0000256" key="3">
    <source>
        <dbReference type="ARBA" id="ARBA00023163"/>
    </source>
</evidence>
<keyword evidence="2" id="KW-0238">DNA-binding</keyword>
<keyword evidence="3" id="KW-0804">Transcription</keyword>
<gene>
    <name evidence="5" type="ORF">GGQ92_002123</name>
</gene>
<evidence type="ECO:0000256" key="1">
    <source>
        <dbReference type="ARBA" id="ARBA00023015"/>
    </source>
</evidence>
<protein>
    <submittedName>
        <fullName evidence="5">LacI family repressor for deo operon, udp, cdd, tsx, nupC, and nupG</fullName>
    </submittedName>
</protein>
<dbReference type="InterPro" id="IPR046335">
    <property type="entry name" value="LacI/GalR-like_sensor"/>
</dbReference>
<dbReference type="GO" id="GO:0000976">
    <property type="term" value="F:transcription cis-regulatory region binding"/>
    <property type="evidence" value="ECO:0007669"/>
    <property type="project" value="TreeGrafter"/>
</dbReference>
<dbReference type="CDD" id="cd06284">
    <property type="entry name" value="PBP1_LacI-like"/>
    <property type="match status" value="1"/>
</dbReference>
<evidence type="ECO:0000256" key="2">
    <source>
        <dbReference type="ARBA" id="ARBA00023125"/>
    </source>
</evidence>
<name>A0A841RPL6_9BACI</name>
<dbReference type="PANTHER" id="PTHR30146">
    <property type="entry name" value="LACI-RELATED TRANSCRIPTIONAL REPRESSOR"/>
    <property type="match status" value="1"/>
</dbReference>
<dbReference type="SUPFAM" id="SSF53822">
    <property type="entry name" value="Periplasmic binding protein-like I"/>
    <property type="match status" value="1"/>
</dbReference>
<organism evidence="5 6">
    <name type="scientific">Gracilibacillus halotolerans</name>
    <dbReference type="NCBI Taxonomy" id="74386"/>
    <lineage>
        <taxon>Bacteria</taxon>
        <taxon>Bacillati</taxon>
        <taxon>Bacillota</taxon>
        <taxon>Bacilli</taxon>
        <taxon>Bacillales</taxon>
        <taxon>Bacillaceae</taxon>
        <taxon>Gracilibacillus</taxon>
    </lineage>
</organism>
<keyword evidence="6" id="KW-1185">Reference proteome</keyword>
<reference evidence="5 6" key="1">
    <citation type="submission" date="2020-08" db="EMBL/GenBank/DDBJ databases">
        <title>Genomic Encyclopedia of Type Strains, Phase IV (KMG-IV): sequencing the most valuable type-strain genomes for metagenomic binning, comparative biology and taxonomic classification.</title>
        <authorList>
            <person name="Goeker M."/>
        </authorList>
    </citation>
    <scope>NUCLEOTIDE SEQUENCE [LARGE SCALE GENOMIC DNA]</scope>
    <source>
        <strain evidence="5 6">DSM 11805</strain>
    </source>
</reference>
<dbReference type="Gene3D" id="3.40.50.2300">
    <property type="match status" value="2"/>
</dbReference>
<evidence type="ECO:0000259" key="4">
    <source>
        <dbReference type="Pfam" id="PF13377"/>
    </source>
</evidence>
<dbReference type="EMBL" id="JACHON010000010">
    <property type="protein sequence ID" value="MBB6513316.1"/>
    <property type="molecule type" value="Genomic_DNA"/>
</dbReference>
<evidence type="ECO:0000313" key="6">
    <source>
        <dbReference type="Proteomes" id="UP000572212"/>
    </source>
</evidence>
<keyword evidence="1" id="KW-0805">Transcription regulation</keyword>
<dbReference type="Proteomes" id="UP000572212">
    <property type="component" value="Unassembled WGS sequence"/>
</dbReference>
<comment type="caution">
    <text evidence="5">The sequence shown here is derived from an EMBL/GenBank/DDBJ whole genome shotgun (WGS) entry which is preliminary data.</text>
</comment>
<feature type="domain" description="Transcriptional regulator LacI/GalR-like sensor" evidence="4">
    <location>
        <begin position="91"/>
        <end position="253"/>
    </location>
</feature>
<dbReference type="Pfam" id="PF13377">
    <property type="entry name" value="Peripla_BP_3"/>
    <property type="match status" value="1"/>
</dbReference>
<dbReference type="InterPro" id="IPR028082">
    <property type="entry name" value="Peripla_BP_I"/>
</dbReference>
<accession>A0A841RPL6</accession>
<dbReference type="PANTHER" id="PTHR30146:SF109">
    <property type="entry name" value="HTH-TYPE TRANSCRIPTIONAL REGULATOR GALS"/>
    <property type="match status" value="1"/>
</dbReference>
<sequence>MLRGIEYVAVENGYQVLLGDTENDEDSEASYTEILKQRLADGMILLTARMKEEKLVEMAKSYPIVLGCEYYENESIPSVTIDNISSARKLTDHLINLGHTRIGHITGPMNVILSKDRLKGYLQALSTKQIESQSLLIQEGDFTYDSGYKQMIKLLSLENPPTAVFAASDQMAMGAIKAAKSRNYRVPEDVVVVGFDNIEMSSIFEPSITTIAQPKFSLGKKAMELLLNIIDSNNSLIQKQYVLNDELIIRESCGANYEKH</sequence>
<evidence type="ECO:0000313" key="5">
    <source>
        <dbReference type="EMBL" id="MBB6513316.1"/>
    </source>
</evidence>
<dbReference type="AlphaFoldDB" id="A0A841RPL6"/>
<proteinExistence type="predicted"/>
<dbReference type="GO" id="GO:0003700">
    <property type="term" value="F:DNA-binding transcription factor activity"/>
    <property type="evidence" value="ECO:0007669"/>
    <property type="project" value="TreeGrafter"/>
</dbReference>